<dbReference type="EMBL" id="FUZU01000001">
    <property type="protein sequence ID" value="SKC48698.1"/>
    <property type="molecule type" value="Genomic_DNA"/>
</dbReference>
<dbReference type="Proteomes" id="UP000190961">
    <property type="component" value="Unassembled WGS sequence"/>
</dbReference>
<dbReference type="AlphaFoldDB" id="A0A1T5JBR8"/>
<organism evidence="2 3">
    <name type="scientific">Ohtaekwangia koreensis</name>
    <dbReference type="NCBI Taxonomy" id="688867"/>
    <lineage>
        <taxon>Bacteria</taxon>
        <taxon>Pseudomonadati</taxon>
        <taxon>Bacteroidota</taxon>
        <taxon>Cytophagia</taxon>
        <taxon>Cytophagales</taxon>
        <taxon>Fulvivirgaceae</taxon>
        <taxon>Ohtaekwangia</taxon>
    </lineage>
</organism>
<keyword evidence="1" id="KW-0472">Membrane</keyword>
<protein>
    <submittedName>
        <fullName evidence="2">Uncharacterized protein</fullName>
    </submittedName>
</protein>
<dbReference type="OrthoDB" id="1134798at2"/>
<gene>
    <name evidence="2" type="ORF">SAMN05660236_0939</name>
</gene>
<keyword evidence="1" id="KW-0812">Transmembrane</keyword>
<name>A0A1T5JBR8_9BACT</name>
<evidence type="ECO:0000256" key="1">
    <source>
        <dbReference type="SAM" id="Phobius"/>
    </source>
</evidence>
<feature type="transmembrane region" description="Helical" evidence="1">
    <location>
        <begin position="174"/>
        <end position="196"/>
    </location>
</feature>
<accession>A0A1T5JBR8</accession>
<keyword evidence="3" id="KW-1185">Reference proteome</keyword>
<proteinExistence type="predicted"/>
<sequence length="201" mass="22305">MKLSDEQVEYIRNRIRRSGIEITSLQDDVLDHLCCEVEKKMEEKVTLDAALTEAIQQLAPEGLAELEQETLVLLNSKIITMKKVMYGIGLVSTSSMSIGLTFKILHMPGGDQLVTYGFLTFALIFLPLVVTSYFKVNIQAGWSDKLRIVLGIVSALATGLSVVFKLFHLQGADILLLSGAAVFSFGFLPFLFFTMYKKSLS</sequence>
<feature type="transmembrane region" description="Helical" evidence="1">
    <location>
        <begin position="84"/>
        <end position="107"/>
    </location>
</feature>
<dbReference type="RefSeq" id="WP_079685523.1">
    <property type="nucleotide sequence ID" value="NZ_FUZU01000001.1"/>
</dbReference>
<keyword evidence="1" id="KW-1133">Transmembrane helix</keyword>
<evidence type="ECO:0000313" key="2">
    <source>
        <dbReference type="EMBL" id="SKC48698.1"/>
    </source>
</evidence>
<evidence type="ECO:0000313" key="3">
    <source>
        <dbReference type="Proteomes" id="UP000190961"/>
    </source>
</evidence>
<feature type="transmembrane region" description="Helical" evidence="1">
    <location>
        <begin position="113"/>
        <end position="134"/>
    </location>
</feature>
<reference evidence="2 3" key="1">
    <citation type="submission" date="2017-02" db="EMBL/GenBank/DDBJ databases">
        <authorList>
            <person name="Peterson S.W."/>
        </authorList>
    </citation>
    <scope>NUCLEOTIDE SEQUENCE [LARGE SCALE GENOMIC DNA]</scope>
    <source>
        <strain evidence="2 3">DSM 25262</strain>
    </source>
</reference>
<feature type="transmembrane region" description="Helical" evidence="1">
    <location>
        <begin position="146"/>
        <end position="168"/>
    </location>
</feature>